<dbReference type="HOGENOM" id="CLU_2844963_0_0_11"/>
<dbReference type="EnsemblBacteria" id="ACS31774">
    <property type="protein sequence ID" value="ACS31774"/>
    <property type="gene ID" value="Mlut_23100"/>
</dbReference>
<dbReference type="KEGG" id="mlu:Mlut_23100"/>
<dbReference type="GO" id="GO:0016787">
    <property type="term" value="F:hydrolase activity"/>
    <property type="evidence" value="ECO:0007669"/>
    <property type="project" value="UniProtKB-KW"/>
</dbReference>
<dbReference type="RefSeq" id="WP_010079809.1">
    <property type="nucleotide sequence ID" value="NC_012803.1"/>
</dbReference>
<reference evidence="3 5" key="3">
    <citation type="submission" date="2018-06" db="EMBL/GenBank/DDBJ databases">
        <authorList>
            <consortium name="Pathogen Informatics"/>
            <person name="Doyle S."/>
        </authorList>
    </citation>
    <scope>NUCLEOTIDE SEQUENCE [LARGE SCALE GENOMIC DNA]</scope>
    <source>
        <strain evidence="3 5">NCTC2665</strain>
    </source>
</reference>
<dbReference type="Proteomes" id="UP000000738">
    <property type="component" value="Chromosome"/>
</dbReference>
<dbReference type="EMBL" id="CP001628">
    <property type="protein sequence ID" value="ACS31774.1"/>
    <property type="molecule type" value="Genomic_DNA"/>
</dbReference>
<sequence length="65" mass="7128">MLFVPSVDGIPHEECELNSDEDVPADVELLTGVLARIVEGIWRGRDRQRGGQSRPRLAVLVSSEG</sequence>
<evidence type="ECO:0000313" key="5">
    <source>
        <dbReference type="Proteomes" id="UP000248985"/>
    </source>
</evidence>
<evidence type="ECO:0000256" key="1">
    <source>
        <dbReference type="SAM" id="MobiDB-lite"/>
    </source>
</evidence>
<organism evidence="2 4">
    <name type="scientific">Micrococcus luteus (strain ATCC 4698 / DSM 20030 / JCM 1464 / CCM 169 / CCUG 5858 / IAM 1056 / NBRC 3333 / NCIMB 9278 / NCTC 2665 / VKM Ac-2230)</name>
    <name type="common">Micrococcus lysodeikticus</name>
    <dbReference type="NCBI Taxonomy" id="465515"/>
    <lineage>
        <taxon>Bacteria</taxon>
        <taxon>Bacillati</taxon>
        <taxon>Actinomycetota</taxon>
        <taxon>Actinomycetes</taxon>
        <taxon>Micrococcales</taxon>
        <taxon>Micrococcaceae</taxon>
        <taxon>Micrococcus</taxon>
    </lineage>
</organism>
<keyword evidence="4" id="KW-1185">Reference proteome</keyword>
<feature type="region of interest" description="Disordered" evidence="1">
    <location>
        <begin position="46"/>
        <end position="65"/>
    </location>
</feature>
<reference evidence="4" key="2">
    <citation type="journal article" date="2010" name="J. Bacteriol.">
        <title>Genome sequence of the Fleming strain of Micrococcus luteus, a simple free-living actinobacterium.</title>
        <authorList>
            <person name="Young M."/>
            <person name="Artsatbanov V."/>
            <person name="Beller H.R."/>
            <person name="Chandra G."/>
            <person name="Chater K.F."/>
            <person name="Dover L.G."/>
            <person name="Goh E.B."/>
            <person name="Kahan T."/>
            <person name="Kaprelyants A.S."/>
            <person name="Kyrpides N."/>
            <person name="Lapidus A."/>
            <person name="Lowry S.R."/>
            <person name="Lykidis A."/>
            <person name="Mahillon J."/>
            <person name="Markowitz V."/>
            <person name="Mavromatis K."/>
            <person name="Mukamolova G.V."/>
            <person name="Oren A."/>
            <person name="Rokem J.S."/>
            <person name="Smith M.C."/>
            <person name="Young D.I."/>
            <person name="Greenblatt C.L."/>
        </authorList>
    </citation>
    <scope>NUCLEOTIDE SEQUENCE [LARGE SCALE GENOMIC DNA]</scope>
    <source>
        <strain evidence="4">ATCC 4698 / DSM 20030 / JCM 1464 / NBRC 3333 / NCIMB 9278 / NCTC 2665 / VKM Ac-2230</strain>
    </source>
</reference>
<proteinExistence type="predicted"/>
<dbReference type="AlphaFoldDB" id="C5C7T6"/>
<dbReference type="EMBL" id="LS483396">
    <property type="protein sequence ID" value="SQG48208.1"/>
    <property type="molecule type" value="Genomic_DNA"/>
</dbReference>
<name>C5C7T6_MICLC</name>
<keyword evidence="3" id="KW-0378">Hydrolase</keyword>
<protein>
    <submittedName>
        <fullName evidence="3">Hydrolase MSMEG_3995</fullName>
        <ecNumber evidence="3">3.5.-.-</ecNumber>
    </submittedName>
</protein>
<gene>
    <name evidence="2" type="ordered locus">Mlut_23100</name>
    <name evidence="3" type="ORF">NCTC2665_00982</name>
</gene>
<dbReference type="EC" id="3.5.-.-" evidence="3"/>
<reference evidence="2" key="1">
    <citation type="submission" date="2009-05" db="EMBL/GenBank/DDBJ databases">
        <title>Complete sequence of Micrococcus luteus NCTC 2665.</title>
        <authorList>
            <consortium name="US DOE Joint Genome Institute"/>
            <person name="Lucas S."/>
            <person name="Copeland A."/>
            <person name="Lapidus A."/>
            <person name="Glavina del Rio T."/>
            <person name="Dalin E."/>
            <person name="Tice H."/>
            <person name="Bruce D."/>
            <person name="Goodwin L."/>
            <person name="Pitluck S."/>
            <person name="Lowry S."/>
            <person name="Larimer F."/>
            <person name="Land M."/>
            <person name="Hauser L."/>
            <person name="Kyrpides N."/>
            <person name="Lykidis A."/>
            <person name="Young M."/>
            <person name="Greenblatt C."/>
        </authorList>
    </citation>
    <scope>NUCLEOTIDE SEQUENCE</scope>
    <source>
        <strain evidence="2">NCTC 2665</strain>
    </source>
</reference>
<dbReference type="GeneID" id="93344152"/>
<accession>C5C7T6</accession>
<evidence type="ECO:0000313" key="3">
    <source>
        <dbReference type="EMBL" id="SQG48208.1"/>
    </source>
</evidence>
<evidence type="ECO:0000313" key="2">
    <source>
        <dbReference type="EMBL" id="ACS31774.1"/>
    </source>
</evidence>
<evidence type="ECO:0000313" key="4">
    <source>
        <dbReference type="Proteomes" id="UP000000738"/>
    </source>
</evidence>
<dbReference type="Proteomes" id="UP000248985">
    <property type="component" value="Chromosome 1"/>
</dbReference>